<keyword evidence="1" id="KW-0812">Transmembrane</keyword>
<proteinExistence type="predicted"/>
<reference evidence="2" key="1">
    <citation type="journal article" date="2014" name="PLoS ONE">
        <title>Transcriptome-Based Identification of ABC Transporters in the Western Tarnished Plant Bug Lygus hesperus.</title>
        <authorList>
            <person name="Hull J.J."/>
            <person name="Chaney K."/>
            <person name="Geib S.M."/>
            <person name="Fabrick J.A."/>
            <person name="Brent C.S."/>
            <person name="Walsh D."/>
            <person name="Lavine L.C."/>
        </authorList>
    </citation>
    <scope>NUCLEOTIDE SEQUENCE</scope>
</reference>
<dbReference type="EMBL" id="GBHO01035299">
    <property type="protein sequence ID" value="JAG08305.1"/>
    <property type="molecule type" value="Transcribed_RNA"/>
</dbReference>
<feature type="transmembrane region" description="Helical" evidence="1">
    <location>
        <begin position="37"/>
        <end position="57"/>
    </location>
</feature>
<feature type="non-terminal residue" evidence="2">
    <location>
        <position position="1"/>
    </location>
</feature>
<feature type="transmembrane region" description="Helical" evidence="1">
    <location>
        <begin position="6"/>
        <end position="25"/>
    </location>
</feature>
<protein>
    <submittedName>
        <fullName evidence="2">Uncharacterized protein</fullName>
    </submittedName>
</protein>
<keyword evidence="1" id="KW-1133">Transmembrane helix</keyword>
<evidence type="ECO:0000313" key="2">
    <source>
        <dbReference type="EMBL" id="JAG08305.1"/>
    </source>
</evidence>
<feature type="transmembrane region" description="Helical" evidence="1">
    <location>
        <begin position="89"/>
        <end position="114"/>
    </location>
</feature>
<sequence>EAYLKLIIINALVIDTLLTLWRINSCERLKQTITPKCIHLSVVLFLLQLYMFTNLNICANSLDTKLISLEVSLLLKEGNSIEDDYNETLLVVIYCALFIFHRTTASLFLANYFLVEKQTRQEATLKQALEDMNLTPMKVTLSRIKQKSVSKSKSVATIETIPAAHEVRTEQPKKYFFFWKK</sequence>
<reference evidence="2" key="2">
    <citation type="submission" date="2014-07" db="EMBL/GenBank/DDBJ databases">
        <authorList>
            <person name="Hull J."/>
        </authorList>
    </citation>
    <scope>NUCLEOTIDE SEQUENCE</scope>
</reference>
<gene>
    <name evidence="2" type="ORF">CM83_6652</name>
</gene>
<organism evidence="2">
    <name type="scientific">Lygus hesperus</name>
    <name type="common">Western plant bug</name>
    <dbReference type="NCBI Taxonomy" id="30085"/>
    <lineage>
        <taxon>Eukaryota</taxon>
        <taxon>Metazoa</taxon>
        <taxon>Ecdysozoa</taxon>
        <taxon>Arthropoda</taxon>
        <taxon>Hexapoda</taxon>
        <taxon>Insecta</taxon>
        <taxon>Pterygota</taxon>
        <taxon>Neoptera</taxon>
        <taxon>Paraneoptera</taxon>
        <taxon>Hemiptera</taxon>
        <taxon>Heteroptera</taxon>
        <taxon>Panheteroptera</taxon>
        <taxon>Cimicomorpha</taxon>
        <taxon>Miridae</taxon>
        <taxon>Mirini</taxon>
        <taxon>Lygus</taxon>
    </lineage>
</organism>
<keyword evidence="1" id="KW-0472">Membrane</keyword>
<name>A0A0A9WTX8_LYGHE</name>
<evidence type="ECO:0000256" key="1">
    <source>
        <dbReference type="SAM" id="Phobius"/>
    </source>
</evidence>
<dbReference type="AlphaFoldDB" id="A0A0A9WTX8"/>
<accession>A0A0A9WTX8</accession>